<protein>
    <submittedName>
        <fullName evidence="2">Beta-lactamase family protein</fullName>
    </submittedName>
</protein>
<dbReference type="RefSeq" id="WP_244714564.1">
    <property type="nucleotide sequence ID" value="NZ_CP095049.1"/>
</dbReference>
<organism evidence="2 3">
    <name type="scientific">Hymenobacter cellulosivorans</name>
    <dbReference type="NCBI Taxonomy" id="2932249"/>
    <lineage>
        <taxon>Bacteria</taxon>
        <taxon>Pseudomonadati</taxon>
        <taxon>Bacteroidota</taxon>
        <taxon>Cytophagia</taxon>
        <taxon>Cytophagales</taxon>
        <taxon>Hymenobacteraceae</taxon>
        <taxon>Hymenobacter</taxon>
    </lineage>
</organism>
<evidence type="ECO:0000313" key="2">
    <source>
        <dbReference type="EMBL" id="UOQ51354.1"/>
    </source>
</evidence>
<dbReference type="PANTHER" id="PTHR46825:SF9">
    <property type="entry name" value="BETA-LACTAMASE-RELATED DOMAIN-CONTAINING PROTEIN"/>
    <property type="match status" value="1"/>
</dbReference>
<evidence type="ECO:0000313" key="3">
    <source>
        <dbReference type="Proteomes" id="UP000831785"/>
    </source>
</evidence>
<dbReference type="Proteomes" id="UP000831785">
    <property type="component" value="Chromosome"/>
</dbReference>
<dbReference type="SUPFAM" id="SSF56601">
    <property type="entry name" value="beta-lactamase/transpeptidase-like"/>
    <property type="match status" value="1"/>
</dbReference>
<evidence type="ECO:0000259" key="1">
    <source>
        <dbReference type="Pfam" id="PF00144"/>
    </source>
</evidence>
<feature type="domain" description="Beta-lactamase-related" evidence="1">
    <location>
        <begin position="47"/>
        <end position="322"/>
    </location>
</feature>
<dbReference type="PANTHER" id="PTHR46825">
    <property type="entry name" value="D-ALANYL-D-ALANINE-CARBOXYPEPTIDASE/ENDOPEPTIDASE AMPH"/>
    <property type="match status" value="1"/>
</dbReference>
<dbReference type="Pfam" id="PF00144">
    <property type="entry name" value="Beta-lactamase"/>
    <property type="match status" value="1"/>
</dbReference>
<dbReference type="EMBL" id="CP095049">
    <property type="protein sequence ID" value="UOQ51354.1"/>
    <property type="molecule type" value="Genomic_DNA"/>
</dbReference>
<dbReference type="InterPro" id="IPR001466">
    <property type="entry name" value="Beta-lactam-related"/>
</dbReference>
<keyword evidence="3" id="KW-1185">Reference proteome</keyword>
<dbReference type="Gene3D" id="3.40.710.10">
    <property type="entry name" value="DD-peptidase/beta-lactamase superfamily"/>
    <property type="match status" value="1"/>
</dbReference>
<dbReference type="InterPro" id="IPR012338">
    <property type="entry name" value="Beta-lactam/transpept-like"/>
</dbReference>
<sequence length="345" mass="38669">MKSTWLPLKELYLALATLLLLGLTARHTQAQALTAATRHRIDSVFARWDTSSSPGLVLGVVQHGQLIYQRAYGQADVARHQPLTTEHRFWVASMAKQFTAASIALLAEQGKLRLDDDIRRYLPELPYLGDTVRIRHLVHHTSGLRDGFTLIGLTLRGERHYTNANVLRLLSQQRGRNFRPGDRHEYNNGGYVLLAEIVARVSGQSFADFTTQHIFRPLGMSHTRFNGRISAAIPHLATGYTARHRKGQLHYRSQYFQGHTVGSSGLTTTLADLVRWDQNFYRNRLGQGRPELLRLLLTPGRLNDGTSTGYAFGLEVAPYRGSQPLPTVAPTPVTRPSWCACPSRS</sequence>
<name>A0ABY4F3Y9_9BACT</name>
<dbReference type="InterPro" id="IPR050491">
    <property type="entry name" value="AmpC-like"/>
</dbReference>
<gene>
    <name evidence="2" type="ORF">MUN80_16490</name>
</gene>
<accession>A0ABY4F3Y9</accession>
<proteinExistence type="predicted"/>
<reference evidence="2 3" key="1">
    <citation type="submission" date="2022-04" db="EMBL/GenBank/DDBJ databases">
        <title>Hymenobacter sp. isolated from the air.</title>
        <authorList>
            <person name="Won M."/>
            <person name="Lee C.-M."/>
            <person name="Woen H.-Y."/>
            <person name="Kwon S.-W."/>
        </authorList>
    </citation>
    <scope>NUCLEOTIDE SEQUENCE [LARGE SCALE GENOMIC DNA]</scope>
    <source>
        <strain evidence="3">5116 S-27</strain>
    </source>
</reference>